<evidence type="ECO:0000313" key="1">
    <source>
        <dbReference type="EMBL" id="GIQ91032.1"/>
    </source>
</evidence>
<sequence length="33" mass="4015">MEYKTVFAHSFLKLRSGDTWIERSFFVRWFGDG</sequence>
<feature type="non-terminal residue" evidence="1">
    <location>
        <position position="33"/>
    </location>
</feature>
<dbReference type="Proteomes" id="UP000265618">
    <property type="component" value="Unassembled WGS sequence"/>
</dbReference>
<name>A0A9K3GPY0_9EUKA</name>
<evidence type="ECO:0000313" key="2">
    <source>
        <dbReference type="Proteomes" id="UP000265618"/>
    </source>
</evidence>
<organism evidence="1 2">
    <name type="scientific">Kipferlia bialata</name>
    <dbReference type="NCBI Taxonomy" id="797122"/>
    <lineage>
        <taxon>Eukaryota</taxon>
        <taxon>Metamonada</taxon>
        <taxon>Carpediemonas-like organisms</taxon>
        <taxon>Kipferlia</taxon>
    </lineage>
</organism>
<accession>A0A9K3GPY0</accession>
<gene>
    <name evidence="1" type="ORF">KIPB_014083</name>
</gene>
<protein>
    <submittedName>
        <fullName evidence="1">Uncharacterized protein</fullName>
    </submittedName>
</protein>
<proteinExistence type="predicted"/>
<comment type="caution">
    <text evidence="1">The sequence shown here is derived from an EMBL/GenBank/DDBJ whole genome shotgun (WGS) entry which is preliminary data.</text>
</comment>
<dbReference type="AlphaFoldDB" id="A0A9K3GPY0"/>
<keyword evidence="2" id="KW-1185">Reference proteome</keyword>
<reference evidence="1 2" key="1">
    <citation type="journal article" date="2018" name="PLoS ONE">
        <title>The draft genome of Kipferlia bialata reveals reductive genome evolution in fornicate parasites.</title>
        <authorList>
            <person name="Tanifuji G."/>
            <person name="Takabayashi S."/>
            <person name="Kume K."/>
            <person name="Takagi M."/>
            <person name="Nakayama T."/>
            <person name="Kamikawa R."/>
            <person name="Inagaki Y."/>
            <person name="Hashimoto T."/>
        </authorList>
    </citation>
    <scope>NUCLEOTIDE SEQUENCE [LARGE SCALE GENOMIC DNA]</scope>
    <source>
        <strain evidence="1">NY0173</strain>
    </source>
</reference>
<dbReference type="EMBL" id="BDIP01007043">
    <property type="protein sequence ID" value="GIQ91032.1"/>
    <property type="molecule type" value="Genomic_DNA"/>
</dbReference>